<accession>A0A2P5AKS9</accession>
<organism evidence="1 2">
    <name type="scientific">Trema orientale</name>
    <name type="common">Charcoal tree</name>
    <name type="synonym">Celtis orientalis</name>
    <dbReference type="NCBI Taxonomy" id="63057"/>
    <lineage>
        <taxon>Eukaryota</taxon>
        <taxon>Viridiplantae</taxon>
        <taxon>Streptophyta</taxon>
        <taxon>Embryophyta</taxon>
        <taxon>Tracheophyta</taxon>
        <taxon>Spermatophyta</taxon>
        <taxon>Magnoliopsida</taxon>
        <taxon>eudicotyledons</taxon>
        <taxon>Gunneridae</taxon>
        <taxon>Pentapetalae</taxon>
        <taxon>rosids</taxon>
        <taxon>fabids</taxon>
        <taxon>Rosales</taxon>
        <taxon>Cannabaceae</taxon>
        <taxon>Trema</taxon>
    </lineage>
</organism>
<name>A0A2P5AKS9_TREOI</name>
<comment type="caution">
    <text evidence="1">The sequence shown here is derived from an EMBL/GenBank/DDBJ whole genome shotgun (WGS) entry which is preliminary data.</text>
</comment>
<dbReference type="EMBL" id="JXTC01000800">
    <property type="protein sequence ID" value="PON37124.1"/>
    <property type="molecule type" value="Genomic_DNA"/>
</dbReference>
<evidence type="ECO:0000313" key="1">
    <source>
        <dbReference type="EMBL" id="PON37124.1"/>
    </source>
</evidence>
<dbReference type="Proteomes" id="UP000237000">
    <property type="component" value="Unassembled WGS sequence"/>
</dbReference>
<dbReference type="InParanoid" id="A0A2P5AKS9"/>
<reference evidence="2" key="1">
    <citation type="submission" date="2016-06" db="EMBL/GenBank/DDBJ databases">
        <title>Parallel loss of symbiosis genes in relatives of nitrogen-fixing non-legume Parasponia.</title>
        <authorList>
            <person name="Van Velzen R."/>
            <person name="Holmer R."/>
            <person name="Bu F."/>
            <person name="Rutten L."/>
            <person name="Van Zeijl A."/>
            <person name="Liu W."/>
            <person name="Santuari L."/>
            <person name="Cao Q."/>
            <person name="Sharma T."/>
            <person name="Shen D."/>
            <person name="Roswanjaya Y."/>
            <person name="Wardhani T."/>
            <person name="Kalhor M.S."/>
            <person name="Jansen J."/>
            <person name="Van den Hoogen J."/>
            <person name="Gungor B."/>
            <person name="Hartog M."/>
            <person name="Hontelez J."/>
            <person name="Verver J."/>
            <person name="Yang W.-C."/>
            <person name="Schijlen E."/>
            <person name="Repin R."/>
            <person name="Schilthuizen M."/>
            <person name="Schranz E."/>
            <person name="Heidstra R."/>
            <person name="Miyata K."/>
            <person name="Fedorova E."/>
            <person name="Kohlen W."/>
            <person name="Bisseling T."/>
            <person name="Smit S."/>
            <person name="Geurts R."/>
        </authorList>
    </citation>
    <scope>NUCLEOTIDE SEQUENCE [LARGE SCALE GENOMIC DNA]</scope>
    <source>
        <strain evidence="2">cv. RG33-2</strain>
    </source>
</reference>
<evidence type="ECO:0000313" key="2">
    <source>
        <dbReference type="Proteomes" id="UP000237000"/>
    </source>
</evidence>
<gene>
    <name evidence="1" type="ORF">TorRG33x02_348060</name>
</gene>
<proteinExistence type="predicted"/>
<dbReference type="AlphaFoldDB" id="A0A2P5AKS9"/>
<sequence length="85" mass="9478">MEKIDLSEAKSLFKATPLYAHAKPRLNPCGLATTLLFWKLKVVDSNLDSPFGSLKCEGTYLSAQCPAPRPRVSFSLVVRMRLEHS</sequence>
<protein>
    <submittedName>
        <fullName evidence="1">Uncharacterized protein</fullName>
    </submittedName>
</protein>
<keyword evidence="2" id="KW-1185">Reference proteome</keyword>